<dbReference type="Proteomes" id="UP000069771">
    <property type="component" value="Chromosome"/>
</dbReference>
<evidence type="ECO:0000313" key="2">
    <source>
        <dbReference type="EMBL" id="AMK53870.1"/>
    </source>
</evidence>
<proteinExistence type="predicted"/>
<keyword evidence="3" id="KW-1185">Reference proteome</keyword>
<protein>
    <submittedName>
        <fullName evidence="2">Uncharacterized protein</fullName>
    </submittedName>
</protein>
<evidence type="ECO:0000313" key="3">
    <source>
        <dbReference type="Proteomes" id="UP000069771"/>
    </source>
</evidence>
<organism evidence="2 3">
    <name type="scientific">Faecalibaculum rodentium</name>
    <dbReference type="NCBI Taxonomy" id="1702221"/>
    <lineage>
        <taxon>Bacteria</taxon>
        <taxon>Bacillati</taxon>
        <taxon>Bacillota</taxon>
        <taxon>Erysipelotrichia</taxon>
        <taxon>Erysipelotrichales</taxon>
        <taxon>Erysipelotrichaceae</taxon>
        <taxon>Faecalibaculum</taxon>
    </lineage>
</organism>
<evidence type="ECO:0000256" key="1">
    <source>
        <dbReference type="SAM" id="MobiDB-lite"/>
    </source>
</evidence>
<sequence length="37" mass="4127">MAVKRRIHSEDADRTGYKKIPDFSGVHSDDGPNVTIL</sequence>
<name>A0A140DT93_9FIRM</name>
<feature type="region of interest" description="Disordered" evidence="1">
    <location>
        <begin position="1"/>
        <end position="37"/>
    </location>
</feature>
<dbReference type="KEGG" id="fro:AALO17_07360"/>
<dbReference type="AlphaFoldDB" id="A0A140DT93"/>
<dbReference type="EMBL" id="CP011391">
    <property type="protein sequence ID" value="AMK53870.1"/>
    <property type="molecule type" value="Genomic_DNA"/>
</dbReference>
<accession>A0A140DT93</accession>
<reference evidence="2 3" key="1">
    <citation type="journal article" date="2016" name="Gut Pathog.">
        <title>Whole genome sequencing of "Faecalibaculum rodentium" ALO17, isolated from C57BL/6J laboratory mouse feces.</title>
        <authorList>
            <person name="Lim S."/>
            <person name="Chang D.H."/>
            <person name="Ahn S."/>
            <person name="Kim B.C."/>
        </authorList>
    </citation>
    <scope>NUCLEOTIDE SEQUENCE [LARGE SCALE GENOMIC DNA]</scope>
    <source>
        <strain evidence="2 3">Alo17</strain>
    </source>
</reference>
<feature type="compositionally biased region" description="Basic and acidic residues" evidence="1">
    <location>
        <begin position="8"/>
        <end position="21"/>
    </location>
</feature>
<gene>
    <name evidence="2" type="ORF">AALO17_07360</name>
</gene>